<sequence length="178" mass="20468">MKNYILILFVLFTSCTRNSSSNKEAAKDTLKTNPVIIKQPAFNLDSVKRKILTDNLKSTNSDTITYEFSLEGDYSAEGNVGKAFYLNNSIKKLEMIFYRETGKSVYTYVFNENKVKVKQKIYDYNVPLFEVKDSSNIKLVQTIKYEQDYNGKLIGKDVPDADLAIYFDLKETVPFTLK</sequence>
<name>A0A923DXC2_9SPHI</name>
<organism evidence="1 2">
    <name type="scientific">Pedobacter planticolens</name>
    <dbReference type="NCBI Taxonomy" id="2679964"/>
    <lineage>
        <taxon>Bacteria</taxon>
        <taxon>Pseudomonadati</taxon>
        <taxon>Bacteroidota</taxon>
        <taxon>Sphingobacteriia</taxon>
        <taxon>Sphingobacteriales</taxon>
        <taxon>Sphingobacteriaceae</taxon>
        <taxon>Pedobacter</taxon>
    </lineage>
</organism>
<dbReference type="RefSeq" id="WP_182921467.1">
    <property type="nucleotide sequence ID" value="NZ_WNXD01000001.1"/>
</dbReference>
<gene>
    <name evidence="1" type="ORF">GM921_04805</name>
</gene>
<keyword evidence="2" id="KW-1185">Reference proteome</keyword>
<accession>A0A923DXC2</accession>
<evidence type="ECO:0000313" key="1">
    <source>
        <dbReference type="EMBL" id="MBB2144791.1"/>
    </source>
</evidence>
<dbReference type="Proteomes" id="UP000601055">
    <property type="component" value="Unassembled WGS sequence"/>
</dbReference>
<evidence type="ECO:0000313" key="2">
    <source>
        <dbReference type="Proteomes" id="UP000601055"/>
    </source>
</evidence>
<comment type="caution">
    <text evidence="1">The sequence shown here is derived from an EMBL/GenBank/DDBJ whole genome shotgun (WGS) entry which is preliminary data.</text>
</comment>
<dbReference type="EMBL" id="WNXD01000001">
    <property type="protein sequence ID" value="MBB2144791.1"/>
    <property type="molecule type" value="Genomic_DNA"/>
</dbReference>
<evidence type="ECO:0008006" key="3">
    <source>
        <dbReference type="Google" id="ProtNLM"/>
    </source>
</evidence>
<reference evidence="1" key="1">
    <citation type="submission" date="2019-11" db="EMBL/GenBank/DDBJ databases">
        <title>Description of Pedobacter sp. LMG 31464T.</title>
        <authorList>
            <person name="Carlier A."/>
            <person name="Qi S."/>
            <person name="Vandamme P."/>
        </authorList>
    </citation>
    <scope>NUCLEOTIDE SEQUENCE</scope>
    <source>
        <strain evidence="1">LMG 31464</strain>
    </source>
</reference>
<dbReference type="AlphaFoldDB" id="A0A923DXC2"/>
<proteinExistence type="predicted"/>
<dbReference type="PROSITE" id="PS51257">
    <property type="entry name" value="PROKAR_LIPOPROTEIN"/>
    <property type="match status" value="1"/>
</dbReference>
<protein>
    <recommendedName>
        <fullName evidence="3">Lipoprotein</fullName>
    </recommendedName>
</protein>